<dbReference type="Proteomes" id="UP000306196">
    <property type="component" value="Unassembled WGS sequence"/>
</dbReference>
<keyword evidence="2" id="KW-1185">Reference proteome</keyword>
<dbReference type="EMBL" id="VAUV01000004">
    <property type="protein sequence ID" value="TLD71686.1"/>
    <property type="molecule type" value="Genomic_DNA"/>
</dbReference>
<reference evidence="1 2" key="1">
    <citation type="submission" date="2019-05" db="EMBL/GenBank/DDBJ databases">
        <title>Verrucobacter flavum gen. nov., sp. nov. a new member of the family Verrucomicrobiaceae.</title>
        <authorList>
            <person name="Szuroczki S."/>
            <person name="Abbaszade G."/>
            <person name="Szabo A."/>
            <person name="Felfoldi T."/>
            <person name="Schumann P."/>
            <person name="Boka K."/>
            <person name="Keki Z."/>
            <person name="Toumi M."/>
            <person name="Toth E."/>
        </authorList>
    </citation>
    <scope>NUCLEOTIDE SEQUENCE [LARGE SCALE GENOMIC DNA]</scope>
    <source>
        <strain evidence="1 2">MG-N-17</strain>
    </source>
</reference>
<gene>
    <name evidence="1" type="ORF">FEM03_05985</name>
</gene>
<name>A0A5R8KH95_9BACT</name>
<evidence type="ECO:0000313" key="2">
    <source>
        <dbReference type="Proteomes" id="UP000306196"/>
    </source>
</evidence>
<organism evidence="1 2">
    <name type="scientific">Phragmitibacter flavus</name>
    <dbReference type="NCBI Taxonomy" id="2576071"/>
    <lineage>
        <taxon>Bacteria</taxon>
        <taxon>Pseudomonadati</taxon>
        <taxon>Verrucomicrobiota</taxon>
        <taxon>Verrucomicrobiia</taxon>
        <taxon>Verrucomicrobiales</taxon>
        <taxon>Verrucomicrobiaceae</taxon>
        <taxon>Phragmitibacter</taxon>
    </lineage>
</organism>
<dbReference type="AlphaFoldDB" id="A0A5R8KH95"/>
<comment type="caution">
    <text evidence="1">The sequence shown here is derived from an EMBL/GenBank/DDBJ whole genome shotgun (WGS) entry which is preliminary data.</text>
</comment>
<accession>A0A5R8KH95</accession>
<protein>
    <submittedName>
        <fullName evidence="1">Uncharacterized protein</fullName>
    </submittedName>
</protein>
<proteinExistence type="predicted"/>
<evidence type="ECO:0000313" key="1">
    <source>
        <dbReference type="EMBL" id="TLD71686.1"/>
    </source>
</evidence>
<sequence length="68" mass="7340">MAAPLDRKLSFATPLIGTLGEFGVIPPRVAPVFRDEWELRGGGDLKALTEEGLRGSECLIVQIALFPC</sequence>